<dbReference type="SMART" id="SM00365">
    <property type="entry name" value="LRR_SD22"/>
    <property type="match status" value="4"/>
</dbReference>
<evidence type="ECO:0000256" key="6">
    <source>
        <dbReference type="SAM" id="Phobius"/>
    </source>
</evidence>
<dbReference type="SUPFAM" id="SSF57196">
    <property type="entry name" value="EGF/Laminin"/>
    <property type="match status" value="1"/>
</dbReference>
<dbReference type="PROSITE" id="PS51450">
    <property type="entry name" value="LRR"/>
    <property type="match status" value="3"/>
</dbReference>
<reference evidence="9" key="3">
    <citation type="submission" date="2020-03" db="EMBL/GenBank/DDBJ databases">
        <title>Intra-Species Differences in Population Size shape Life History and Genome Evolution.</title>
        <authorList>
            <person name="Willemsen D."/>
            <person name="Cui R."/>
            <person name="Valenzano D.R."/>
        </authorList>
    </citation>
    <scope>NUCLEOTIDE SEQUENCE</scope>
    <source>
        <strain evidence="9">GRZ</strain>
        <tissue evidence="9">Whole</tissue>
    </source>
</reference>
<evidence type="ECO:0000313" key="10">
    <source>
        <dbReference type="EMBL" id="SBP41431.1"/>
    </source>
</evidence>
<proteinExistence type="predicted"/>
<evidence type="ECO:0000256" key="2">
    <source>
        <dbReference type="ARBA" id="ARBA00022729"/>
    </source>
</evidence>
<dbReference type="OrthoDB" id="676979at2759"/>
<dbReference type="Gene3D" id="2.10.25.10">
    <property type="entry name" value="Laminin"/>
    <property type="match status" value="1"/>
</dbReference>
<keyword evidence="6" id="KW-0472">Membrane</keyword>
<protein>
    <submittedName>
        <fullName evidence="9 10">Vasorin</fullName>
    </submittedName>
</protein>
<feature type="signal peptide" evidence="7">
    <location>
        <begin position="1"/>
        <end position="31"/>
    </location>
</feature>
<dbReference type="InterPro" id="IPR003591">
    <property type="entry name" value="Leu-rich_rpt_typical-subtyp"/>
</dbReference>
<dbReference type="InterPro" id="IPR001611">
    <property type="entry name" value="Leu-rich_rpt"/>
</dbReference>
<dbReference type="PROSITE" id="PS00022">
    <property type="entry name" value="EGF_1"/>
    <property type="match status" value="1"/>
</dbReference>
<dbReference type="SMART" id="SM00364">
    <property type="entry name" value="LRR_BAC"/>
    <property type="match status" value="6"/>
</dbReference>
<dbReference type="GeneID" id="107376478"/>
<organism evidence="10">
    <name type="scientific">Nothobranchius furzeri</name>
    <name type="common">Turquoise killifish</name>
    <dbReference type="NCBI Taxonomy" id="105023"/>
    <lineage>
        <taxon>Eukaryota</taxon>
        <taxon>Metazoa</taxon>
        <taxon>Chordata</taxon>
        <taxon>Craniata</taxon>
        <taxon>Vertebrata</taxon>
        <taxon>Euteleostomi</taxon>
        <taxon>Actinopterygii</taxon>
        <taxon>Neopterygii</taxon>
        <taxon>Teleostei</taxon>
        <taxon>Neoteleostei</taxon>
        <taxon>Acanthomorphata</taxon>
        <taxon>Ovalentaria</taxon>
        <taxon>Atherinomorphae</taxon>
        <taxon>Cyprinodontiformes</taxon>
        <taxon>Nothobranchiidae</taxon>
        <taxon>Nothobranchius</taxon>
    </lineage>
</organism>
<dbReference type="Gene3D" id="2.60.40.10">
    <property type="entry name" value="Immunoglobulins"/>
    <property type="match status" value="1"/>
</dbReference>
<dbReference type="SMART" id="SM00082">
    <property type="entry name" value="LRRCT"/>
    <property type="match status" value="1"/>
</dbReference>
<evidence type="ECO:0000256" key="4">
    <source>
        <dbReference type="PROSITE-ProRule" id="PRU00076"/>
    </source>
</evidence>
<dbReference type="EMBL" id="HADY01002946">
    <property type="protein sequence ID" value="SBP41431.1"/>
    <property type="molecule type" value="Transcribed_RNA"/>
</dbReference>
<dbReference type="FunFam" id="3.80.10.10:FF:000732">
    <property type="entry name" value="GD11101"/>
    <property type="match status" value="1"/>
</dbReference>
<evidence type="ECO:0000259" key="8">
    <source>
        <dbReference type="PROSITE" id="PS50026"/>
    </source>
</evidence>
<dbReference type="EMBL" id="JAAVVJ010000006">
    <property type="protein sequence ID" value="KAF7220940.1"/>
    <property type="molecule type" value="Genomic_DNA"/>
</dbReference>
<dbReference type="SMART" id="SM00369">
    <property type="entry name" value="LRR_TYP"/>
    <property type="match status" value="8"/>
</dbReference>
<dbReference type="CTD" id="100004428"/>
<dbReference type="InterPro" id="IPR000483">
    <property type="entry name" value="Cys-rich_flank_reg_C"/>
</dbReference>
<keyword evidence="4" id="KW-1015">Disulfide bond</keyword>
<evidence type="ECO:0000313" key="9">
    <source>
        <dbReference type="EMBL" id="KAF7220940.1"/>
    </source>
</evidence>
<feature type="disulfide bond" evidence="4">
    <location>
        <begin position="445"/>
        <end position="454"/>
    </location>
</feature>
<dbReference type="RefSeq" id="XP_015801065.1">
    <property type="nucleotide sequence ID" value="XM_015945579.3"/>
</dbReference>
<dbReference type="PANTHER" id="PTHR45712">
    <property type="entry name" value="AGAP008170-PA"/>
    <property type="match status" value="1"/>
</dbReference>
<feature type="chain" id="PRO_5008364703" evidence="7">
    <location>
        <begin position="32"/>
        <end position="667"/>
    </location>
</feature>
<evidence type="ECO:0000256" key="5">
    <source>
        <dbReference type="SAM" id="MobiDB-lite"/>
    </source>
</evidence>
<dbReference type="PANTHER" id="PTHR45712:SF22">
    <property type="entry name" value="INSULIN-LIKE GROWTH FACTOR-BINDING PROTEIN COMPLEX ACID LABILE SUBUNIT"/>
    <property type="match status" value="1"/>
</dbReference>
<name>A0A1A7ZGJ3_NOTFU</name>
<dbReference type="Pfam" id="PF13855">
    <property type="entry name" value="LRR_8"/>
    <property type="match status" value="2"/>
</dbReference>
<keyword evidence="6" id="KW-1133">Transmembrane helix</keyword>
<dbReference type="InterPro" id="IPR000742">
    <property type="entry name" value="EGF"/>
</dbReference>
<feature type="transmembrane region" description="Helical" evidence="6">
    <location>
        <begin position="585"/>
        <end position="608"/>
    </location>
</feature>
<reference evidence="10" key="2">
    <citation type="submission" date="2016-06" db="EMBL/GenBank/DDBJ databases">
        <title>The genome of a short-lived fish provides insights into sex chromosome evolution and the genetic control of aging.</title>
        <authorList>
            <person name="Reichwald K."/>
            <person name="Felder M."/>
            <person name="Petzold A."/>
            <person name="Koch P."/>
            <person name="Groth M."/>
            <person name="Platzer M."/>
        </authorList>
    </citation>
    <scope>NUCLEOTIDE SEQUENCE</scope>
    <source>
        <tissue evidence="10">Brain</tissue>
    </source>
</reference>
<comment type="caution">
    <text evidence="4">Lacks conserved residue(s) required for the propagation of feature annotation.</text>
</comment>
<keyword evidence="1" id="KW-0433">Leucine-rich repeat</keyword>
<evidence type="ECO:0000256" key="1">
    <source>
        <dbReference type="ARBA" id="ARBA00022614"/>
    </source>
</evidence>
<dbReference type="Proteomes" id="UP000822369">
    <property type="component" value="Chromosome 6"/>
</dbReference>
<dbReference type="KEGG" id="nfu:107376478"/>
<feature type="region of interest" description="Disordered" evidence="5">
    <location>
        <begin position="458"/>
        <end position="483"/>
    </location>
</feature>
<keyword evidence="3" id="KW-0677">Repeat</keyword>
<sequence length="667" mass="73140">MERESLNTMKVFLSPLMPFLLLLLLPDGIFSSDCPKDCTCNPSTSIFCYQRNSPTLPSGLDTSTRNLYLFSNGIEGIKSEDFDGLVNLEMLDLSQNKLTHLPDRVFETLTSLKNLDLSSNQITQISEKSFHGVTQLQRLYLQSNSIKAIHPATFTGLENLLELKLQGNMLTSLPTLSMPQLLLLDLRFNTFPLLGPTDLQTPNLEALLLAGVGLTGLNMELMLSLKNLHYLDISGNELKSFPVALKETPRLLHLNLAGNPMRTLKPEDLQNLNELIELDISSLSLHSLPEELPQLLPNLKKLTVAENPFNCLCNLAWLPGWLSTQGITLVRTEETRCHFPPISAGKVLPRLEHRDFGCPTTTTITTSTTKITTTTLPVAITTMPTTTTAIQVPIDSDELPLPPLPATPSSSSTDPEKELPFCPPDSCLNGGTCHLDQQGYITCACPYDITGLTCEIQPKSKSSLPEPESSRATSIADAPELSSSQATPTSILLDLHLYIEKRPYIRGIRLTYSNLSGPDRRPNQLNLPASFPEYRLRGLNPNSTYSICASPLGDSTGSESICIEAHTSPQHPARKPQVDSPRFTMLVPAAAIVLALVLIAVVVGVICYRRRKKAKGNLDLDCEPSQLEQDGVKSGLDNGALPHKQLQLVMPEPAVQNGSLEYEVLLL</sequence>
<feature type="region of interest" description="Disordered" evidence="5">
    <location>
        <begin position="394"/>
        <end position="418"/>
    </location>
</feature>
<accession>A0A1A7ZGJ3</accession>
<evidence type="ECO:0000256" key="3">
    <source>
        <dbReference type="ARBA" id="ARBA00022737"/>
    </source>
</evidence>
<dbReference type="PROSITE" id="PS50026">
    <property type="entry name" value="EGF_3"/>
    <property type="match status" value="1"/>
</dbReference>
<keyword evidence="4" id="KW-0245">EGF-like domain</keyword>
<keyword evidence="6" id="KW-0812">Transmembrane</keyword>
<keyword evidence="2 7" id="KW-0732">Signal</keyword>
<dbReference type="InterPro" id="IPR050333">
    <property type="entry name" value="SLRP"/>
</dbReference>
<reference evidence="10" key="1">
    <citation type="submission" date="2016-05" db="EMBL/GenBank/DDBJ databases">
        <authorList>
            <person name="Lavstsen T."/>
            <person name="Jespersen J.S."/>
        </authorList>
    </citation>
    <scope>NUCLEOTIDE SEQUENCE</scope>
    <source>
        <tissue evidence="10">Brain</tissue>
    </source>
</reference>
<dbReference type="PRINTS" id="PR00019">
    <property type="entry name" value="LEURICHRPT"/>
</dbReference>
<feature type="domain" description="EGF-like" evidence="8">
    <location>
        <begin position="418"/>
        <end position="455"/>
    </location>
</feature>
<evidence type="ECO:0000256" key="7">
    <source>
        <dbReference type="SAM" id="SignalP"/>
    </source>
</evidence>
<dbReference type="OMA" id="KQPQLMI"/>
<gene>
    <name evidence="10" type="primary">VASNB</name>
    <name evidence="9" type="synonym">vasn</name>
    <name evidence="9" type="ORF">G4P62_003432</name>
</gene>
<dbReference type="InterPro" id="IPR032675">
    <property type="entry name" value="LRR_dom_sf"/>
</dbReference>
<dbReference type="SUPFAM" id="SSF52058">
    <property type="entry name" value="L domain-like"/>
    <property type="match status" value="1"/>
</dbReference>
<dbReference type="InterPro" id="IPR013783">
    <property type="entry name" value="Ig-like_fold"/>
</dbReference>
<dbReference type="Gene3D" id="3.80.10.10">
    <property type="entry name" value="Ribonuclease Inhibitor"/>
    <property type="match status" value="2"/>
</dbReference>
<dbReference type="AlphaFoldDB" id="A0A1A7ZGJ3"/>